<protein>
    <recommendedName>
        <fullName evidence="2">Cupin type-2 domain-containing protein</fullName>
    </recommendedName>
</protein>
<dbReference type="Pfam" id="PF07883">
    <property type="entry name" value="Cupin_2"/>
    <property type="match status" value="1"/>
</dbReference>
<feature type="domain" description="Cupin type-2" evidence="2">
    <location>
        <begin position="46"/>
        <end position="117"/>
    </location>
</feature>
<dbReference type="Proteomes" id="UP001162131">
    <property type="component" value="Unassembled WGS sequence"/>
</dbReference>
<dbReference type="Gene3D" id="2.60.120.10">
    <property type="entry name" value="Jelly Rolls"/>
    <property type="match status" value="1"/>
</dbReference>
<dbReference type="GO" id="GO:0046872">
    <property type="term" value="F:metal ion binding"/>
    <property type="evidence" value="ECO:0007669"/>
    <property type="project" value="UniProtKB-KW"/>
</dbReference>
<name>A0AAU9KMF2_9CILI</name>
<dbReference type="PANTHER" id="PTHR35848:SF9">
    <property type="entry name" value="SLL1358 PROTEIN"/>
    <property type="match status" value="1"/>
</dbReference>
<dbReference type="AlphaFoldDB" id="A0AAU9KMF2"/>
<gene>
    <name evidence="3" type="ORF">BSTOLATCC_MIC63743</name>
</gene>
<dbReference type="EMBL" id="CAJZBQ010000062">
    <property type="protein sequence ID" value="CAG9335266.1"/>
    <property type="molecule type" value="Genomic_DNA"/>
</dbReference>
<dbReference type="CDD" id="cd02224">
    <property type="entry name" value="cupin_SPO2919-like"/>
    <property type="match status" value="1"/>
</dbReference>
<keyword evidence="4" id="KW-1185">Reference proteome</keyword>
<reference evidence="3" key="1">
    <citation type="submission" date="2021-09" db="EMBL/GenBank/DDBJ databases">
        <authorList>
            <consortium name="AG Swart"/>
            <person name="Singh M."/>
            <person name="Singh A."/>
            <person name="Seah K."/>
            <person name="Emmerich C."/>
        </authorList>
    </citation>
    <scope>NUCLEOTIDE SEQUENCE</scope>
    <source>
        <strain evidence="3">ATCC30299</strain>
    </source>
</reference>
<dbReference type="SUPFAM" id="SSF51182">
    <property type="entry name" value="RmlC-like cupins"/>
    <property type="match status" value="1"/>
</dbReference>
<dbReference type="InterPro" id="IPR011051">
    <property type="entry name" value="RmlC_Cupin_sf"/>
</dbReference>
<proteinExistence type="predicted"/>
<dbReference type="InterPro" id="IPR013096">
    <property type="entry name" value="Cupin_2"/>
</dbReference>
<dbReference type="InterPro" id="IPR014710">
    <property type="entry name" value="RmlC-like_jellyroll"/>
</dbReference>
<sequence length="154" mass="17105">MKAILASIIQSRTTSLYPSEFKPACEGREKKALGNQFNLNQFGVNLVKLLPGAASSQRHYHLQEDEFIYVLSGNITLVINEGEEILSPGMCCGFKAGDPNGHQLINKTAEPVEYLEIGTRSLNDEIIYPDIDLQAFKENGNARFTHKDGTPYTE</sequence>
<dbReference type="PANTHER" id="PTHR35848">
    <property type="entry name" value="OXALATE-BINDING PROTEIN"/>
    <property type="match status" value="1"/>
</dbReference>
<accession>A0AAU9KMF2</accession>
<evidence type="ECO:0000313" key="3">
    <source>
        <dbReference type="EMBL" id="CAG9335266.1"/>
    </source>
</evidence>
<comment type="caution">
    <text evidence="3">The sequence shown here is derived from an EMBL/GenBank/DDBJ whole genome shotgun (WGS) entry which is preliminary data.</text>
</comment>
<evidence type="ECO:0000259" key="2">
    <source>
        <dbReference type="Pfam" id="PF07883"/>
    </source>
</evidence>
<dbReference type="InterPro" id="IPR051610">
    <property type="entry name" value="GPI/OXD"/>
</dbReference>
<keyword evidence="1" id="KW-0479">Metal-binding</keyword>
<evidence type="ECO:0000256" key="1">
    <source>
        <dbReference type="ARBA" id="ARBA00022723"/>
    </source>
</evidence>
<organism evidence="3 4">
    <name type="scientific">Blepharisma stoltei</name>
    <dbReference type="NCBI Taxonomy" id="1481888"/>
    <lineage>
        <taxon>Eukaryota</taxon>
        <taxon>Sar</taxon>
        <taxon>Alveolata</taxon>
        <taxon>Ciliophora</taxon>
        <taxon>Postciliodesmatophora</taxon>
        <taxon>Heterotrichea</taxon>
        <taxon>Heterotrichida</taxon>
        <taxon>Blepharismidae</taxon>
        <taxon>Blepharisma</taxon>
    </lineage>
</organism>
<evidence type="ECO:0000313" key="4">
    <source>
        <dbReference type="Proteomes" id="UP001162131"/>
    </source>
</evidence>